<protein>
    <submittedName>
        <fullName evidence="9">EamA/RhaT family transporter</fullName>
    </submittedName>
</protein>
<comment type="subcellular location">
    <subcellularLocation>
        <location evidence="1">Cell membrane</location>
        <topology evidence="1">Multi-pass membrane protein</topology>
    </subcellularLocation>
</comment>
<dbReference type="Pfam" id="PF00892">
    <property type="entry name" value="EamA"/>
    <property type="match status" value="2"/>
</dbReference>
<feature type="transmembrane region" description="Helical" evidence="7">
    <location>
        <begin position="72"/>
        <end position="94"/>
    </location>
</feature>
<accession>A0A3N0B505</accession>
<feature type="domain" description="EamA" evidence="8">
    <location>
        <begin position="16"/>
        <end position="144"/>
    </location>
</feature>
<dbReference type="InterPro" id="IPR037185">
    <property type="entry name" value="EmrE-like"/>
</dbReference>
<evidence type="ECO:0000259" key="8">
    <source>
        <dbReference type="Pfam" id="PF00892"/>
    </source>
</evidence>
<feature type="transmembrane region" description="Helical" evidence="7">
    <location>
        <begin position="212"/>
        <end position="236"/>
    </location>
</feature>
<evidence type="ECO:0000256" key="5">
    <source>
        <dbReference type="ARBA" id="ARBA00022989"/>
    </source>
</evidence>
<evidence type="ECO:0000256" key="4">
    <source>
        <dbReference type="ARBA" id="ARBA00022692"/>
    </source>
</evidence>
<feature type="transmembrane region" description="Helical" evidence="7">
    <location>
        <begin position="248"/>
        <end position="269"/>
    </location>
</feature>
<proteinExistence type="inferred from homology"/>
<feature type="transmembrane region" description="Helical" evidence="7">
    <location>
        <begin position="42"/>
        <end position="60"/>
    </location>
</feature>
<dbReference type="EMBL" id="QIBX01000001">
    <property type="protein sequence ID" value="RNL41904.1"/>
    <property type="molecule type" value="Genomic_DNA"/>
</dbReference>
<dbReference type="PANTHER" id="PTHR42920:SF5">
    <property type="entry name" value="EAMA DOMAIN-CONTAINING PROTEIN"/>
    <property type="match status" value="1"/>
</dbReference>
<sequence length="310" mass="33447">MARIDFDAIPASTYKILLIVVTAIWGSTFIMMKDVVGSIDPAWLIGIRFFSAGIILLIALRKHVARFISRKVVSMGVLLGIFDFTAFLFQTIGLQHTTPGINAFLTATYCVIVPFIWWIVARRRPTLINVTTALLALVGIWLVSVSSSDSGLTLGIGEGLTLLGAVMFAVHIVFVSRFSQLGDVLTLTVLQFLTEGACGLLIGAAFETAPTLATFTLPIVAQLVFLVLFASIFCFGTQNIALAHVPPAQASLFLSLESVFGVIFSVALYGEVLTARLIIGFVVIFVAIAANETLPQLTDKFKRGKSGQQE</sequence>
<keyword evidence="10" id="KW-1185">Reference proteome</keyword>
<evidence type="ECO:0000256" key="6">
    <source>
        <dbReference type="ARBA" id="ARBA00023136"/>
    </source>
</evidence>
<feature type="transmembrane region" description="Helical" evidence="7">
    <location>
        <begin position="127"/>
        <end position="146"/>
    </location>
</feature>
<evidence type="ECO:0000313" key="9">
    <source>
        <dbReference type="EMBL" id="RNL41904.1"/>
    </source>
</evidence>
<keyword evidence="4 7" id="KW-0812">Transmembrane</keyword>
<feature type="transmembrane region" description="Helical" evidence="7">
    <location>
        <begin position="187"/>
        <end position="206"/>
    </location>
</feature>
<dbReference type="InterPro" id="IPR000620">
    <property type="entry name" value="EamA_dom"/>
</dbReference>
<dbReference type="SUPFAM" id="SSF103481">
    <property type="entry name" value="Multidrug resistance efflux transporter EmrE"/>
    <property type="match status" value="2"/>
</dbReference>
<dbReference type="GO" id="GO:0005886">
    <property type="term" value="C:plasma membrane"/>
    <property type="evidence" value="ECO:0007669"/>
    <property type="project" value="UniProtKB-SubCell"/>
</dbReference>
<dbReference type="AlphaFoldDB" id="A0A3N0B505"/>
<name>A0A3N0B505_9ACTN</name>
<feature type="transmembrane region" description="Helical" evidence="7">
    <location>
        <begin position="12"/>
        <end position="30"/>
    </location>
</feature>
<gene>
    <name evidence="9" type="ORF">DMP06_00370</name>
</gene>
<comment type="similarity">
    <text evidence="2">Belongs to the EamA transporter family.</text>
</comment>
<dbReference type="PANTHER" id="PTHR42920">
    <property type="entry name" value="OS03G0707200 PROTEIN-RELATED"/>
    <property type="match status" value="1"/>
</dbReference>
<comment type="caution">
    <text evidence="9">The sequence shown here is derived from an EMBL/GenBank/DDBJ whole genome shotgun (WGS) entry which is preliminary data.</text>
</comment>
<feature type="domain" description="EamA" evidence="8">
    <location>
        <begin position="156"/>
        <end position="289"/>
    </location>
</feature>
<evidence type="ECO:0000313" key="10">
    <source>
        <dbReference type="Proteomes" id="UP000269591"/>
    </source>
</evidence>
<dbReference type="Proteomes" id="UP000269591">
    <property type="component" value="Unassembled WGS sequence"/>
</dbReference>
<dbReference type="InterPro" id="IPR051258">
    <property type="entry name" value="Diverse_Substrate_Transporter"/>
</dbReference>
<evidence type="ECO:0000256" key="2">
    <source>
        <dbReference type="ARBA" id="ARBA00007362"/>
    </source>
</evidence>
<keyword evidence="5 7" id="KW-1133">Transmembrane helix</keyword>
<evidence type="ECO:0000256" key="7">
    <source>
        <dbReference type="SAM" id="Phobius"/>
    </source>
</evidence>
<keyword evidence="3" id="KW-1003">Cell membrane</keyword>
<organism evidence="9 10">
    <name type="scientific">Slackia equolifaciens</name>
    <dbReference type="NCBI Taxonomy" id="498718"/>
    <lineage>
        <taxon>Bacteria</taxon>
        <taxon>Bacillati</taxon>
        <taxon>Actinomycetota</taxon>
        <taxon>Coriobacteriia</taxon>
        <taxon>Eggerthellales</taxon>
        <taxon>Eggerthellaceae</taxon>
        <taxon>Slackia</taxon>
    </lineage>
</organism>
<feature type="transmembrane region" description="Helical" evidence="7">
    <location>
        <begin position="100"/>
        <end position="120"/>
    </location>
</feature>
<feature type="transmembrane region" description="Helical" evidence="7">
    <location>
        <begin position="152"/>
        <end position="175"/>
    </location>
</feature>
<dbReference type="RefSeq" id="WP_123207767.1">
    <property type="nucleotide sequence ID" value="NZ_JBHTHO010000004.1"/>
</dbReference>
<evidence type="ECO:0000256" key="1">
    <source>
        <dbReference type="ARBA" id="ARBA00004651"/>
    </source>
</evidence>
<evidence type="ECO:0000256" key="3">
    <source>
        <dbReference type="ARBA" id="ARBA00022475"/>
    </source>
</evidence>
<reference evidence="10" key="1">
    <citation type="submission" date="2018-05" db="EMBL/GenBank/DDBJ databases">
        <title>Genome Sequencing of selected type strains of the family Eggerthellaceae.</title>
        <authorList>
            <person name="Danylec N."/>
            <person name="Stoll D.A."/>
            <person name="Doetsch A."/>
            <person name="Huch M."/>
        </authorList>
    </citation>
    <scope>NUCLEOTIDE SEQUENCE [LARGE SCALE GENOMIC DNA]</scope>
    <source>
        <strain evidence="10">DSM 24851</strain>
    </source>
</reference>
<feature type="transmembrane region" description="Helical" evidence="7">
    <location>
        <begin position="275"/>
        <end position="294"/>
    </location>
</feature>
<keyword evidence="6 7" id="KW-0472">Membrane</keyword>
<dbReference type="OrthoDB" id="9804865at2"/>